<feature type="transmembrane region" description="Helical" evidence="12">
    <location>
        <begin position="165"/>
        <end position="184"/>
    </location>
</feature>
<dbReference type="InterPro" id="IPR018506">
    <property type="entry name" value="Cyt_B5_heme-BS"/>
</dbReference>
<keyword evidence="10" id="KW-0443">Lipid metabolism</keyword>
<organism evidence="14 15">
    <name type="scientific">Macrostomum lignano</name>
    <dbReference type="NCBI Taxonomy" id="282301"/>
    <lineage>
        <taxon>Eukaryota</taxon>
        <taxon>Metazoa</taxon>
        <taxon>Spiralia</taxon>
        <taxon>Lophotrochozoa</taxon>
        <taxon>Platyhelminthes</taxon>
        <taxon>Rhabditophora</taxon>
        <taxon>Macrostomorpha</taxon>
        <taxon>Macrostomida</taxon>
        <taxon>Macrostomidae</taxon>
        <taxon>Macrostomum</taxon>
    </lineage>
</organism>
<dbReference type="EMBL" id="NIVC01002803">
    <property type="protein sequence ID" value="PAA55136.1"/>
    <property type="molecule type" value="Genomic_DNA"/>
</dbReference>
<comment type="caution">
    <text evidence="14">The sequence shown here is derived from an EMBL/GenBank/DDBJ whole genome shotgun (WGS) entry which is preliminary data.</text>
</comment>
<dbReference type="GO" id="GO:0020037">
    <property type="term" value="F:heme binding"/>
    <property type="evidence" value="ECO:0007669"/>
    <property type="project" value="InterPro"/>
</dbReference>
<keyword evidence="8" id="KW-0560">Oxidoreductase</keyword>
<dbReference type="Pfam" id="PF00173">
    <property type="entry name" value="Cyt-b5"/>
    <property type="match status" value="1"/>
</dbReference>
<dbReference type="PROSITE" id="PS50255">
    <property type="entry name" value="CYTOCHROME_B5_2"/>
    <property type="match status" value="1"/>
</dbReference>
<keyword evidence="9" id="KW-0408">Iron</keyword>
<keyword evidence="5 12" id="KW-0812">Transmembrane</keyword>
<gene>
    <name evidence="14" type="ORF">BOX15_Mlig009045g3</name>
</gene>
<dbReference type="SUPFAM" id="SSF55856">
    <property type="entry name" value="Cytochrome b5-like heme/steroid binding domain"/>
    <property type="match status" value="1"/>
</dbReference>
<evidence type="ECO:0000256" key="9">
    <source>
        <dbReference type="ARBA" id="ARBA00023004"/>
    </source>
</evidence>
<evidence type="ECO:0000256" key="2">
    <source>
        <dbReference type="ARBA" id="ARBA00005189"/>
    </source>
</evidence>
<proteinExistence type="inferred from homology"/>
<sequence>MCQGRQSCRRLSQSDLDAAKRRPNSCVITIDGRAYDVANFLCRHPGGALALENCRGQDASVQFSMYHPDLVRKFLPTYCIGQIEPCELDDNVNEADNQPFSCGDVKHQQQQSPIVRDYFALRDKFHRMGLFQTKPTWELGLVLRILCLLAASVACVLYPPESAWPIRVVLAACILGIYLQQLAFVGHDLGHTAVTHNRLTDHRLAAFLGNALLGISIGWWKLNHNVHHLVTNSVTDDPDIQHMPLLAITDEFFSSPISTFYDGKRKPFFRLLMRVQHLVFYPVMCVARFYLYIRSYEHLIALNQKRERRYFQVAELVSMSTFFIWYLTLACQLPTWPQTIAFVLLSHAVSGLLHVQICISHFPMAVCDYKNGLGTVDSDDGGHFIRSQVASTMDVDCPTWMDWFHGGLQFQLEHHLYPRLPRHHLRAAAPLVKEFCQKHGMNYVSLSFLQSNIALYCRLRDVASKAADWRPE</sequence>
<evidence type="ECO:0000256" key="5">
    <source>
        <dbReference type="ARBA" id="ARBA00022692"/>
    </source>
</evidence>
<dbReference type="SMART" id="SM01117">
    <property type="entry name" value="Cyt-b5"/>
    <property type="match status" value="1"/>
</dbReference>
<evidence type="ECO:0000256" key="1">
    <source>
        <dbReference type="ARBA" id="ARBA00004141"/>
    </source>
</evidence>
<dbReference type="InterPro" id="IPR036400">
    <property type="entry name" value="Cyt_B5-like_heme/steroid_sf"/>
</dbReference>
<evidence type="ECO:0000256" key="4">
    <source>
        <dbReference type="ARBA" id="ARBA00022617"/>
    </source>
</evidence>
<evidence type="ECO:0000256" key="11">
    <source>
        <dbReference type="ARBA" id="ARBA00023136"/>
    </source>
</evidence>
<keyword evidence="7 12" id="KW-1133">Transmembrane helix</keyword>
<dbReference type="PROSITE" id="PS00191">
    <property type="entry name" value="CYTOCHROME_B5_1"/>
    <property type="match status" value="1"/>
</dbReference>
<evidence type="ECO:0000313" key="14">
    <source>
        <dbReference type="EMBL" id="PAA55136.1"/>
    </source>
</evidence>
<comment type="similarity">
    <text evidence="3">Belongs to the fatty acid desaturase type 1 family.</text>
</comment>
<feature type="transmembrane region" description="Helical" evidence="12">
    <location>
        <begin position="275"/>
        <end position="293"/>
    </location>
</feature>
<evidence type="ECO:0000256" key="3">
    <source>
        <dbReference type="ARBA" id="ARBA00009295"/>
    </source>
</evidence>
<dbReference type="InterPro" id="IPR001199">
    <property type="entry name" value="Cyt_B5-like_heme/steroid-bd"/>
</dbReference>
<feature type="transmembrane region" description="Helical" evidence="12">
    <location>
        <begin position="141"/>
        <end position="159"/>
    </location>
</feature>
<feature type="transmembrane region" description="Helical" evidence="12">
    <location>
        <begin position="204"/>
        <end position="222"/>
    </location>
</feature>
<dbReference type="GO" id="GO:0016020">
    <property type="term" value="C:membrane"/>
    <property type="evidence" value="ECO:0007669"/>
    <property type="project" value="UniProtKB-SubCell"/>
</dbReference>
<reference evidence="14 15" key="1">
    <citation type="submission" date="2017-06" db="EMBL/GenBank/DDBJ databases">
        <title>A platform for efficient transgenesis in Macrostomum lignano, a flatworm model organism for stem cell research.</title>
        <authorList>
            <person name="Berezikov E."/>
        </authorList>
    </citation>
    <scope>NUCLEOTIDE SEQUENCE [LARGE SCALE GENOMIC DNA]</scope>
    <source>
        <strain evidence="14">DV1</strain>
        <tissue evidence="14">Whole organism</tissue>
    </source>
</reference>
<keyword evidence="11 12" id="KW-0472">Membrane</keyword>
<dbReference type="InterPro" id="IPR005804">
    <property type="entry name" value="FA_desaturase_dom"/>
</dbReference>
<evidence type="ECO:0000259" key="13">
    <source>
        <dbReference type="PROSITE" id="PS50255"/>
    </source>
</evidence>
<evidence type="ECO:0000256" key="6">
    <source>
        <dbReference type="ARBA" id="ARBA00022723"/>
    </source>
</evidence>
<dbReference type="InterPro" id="IPR012171">
    <property type="entry name" value="Fatty_acid_desaturase"/>
</dbReference>
<dbReference type="STRING" id="282301.A0A267E130"/>
<dbReference type="PANTHER" id="PTHR19353">
    <property type="entry name" value="FATTY ACID DESATURASE 2"/>
    <property type="match status" value="1"/>
</dbReference>
<accession>A0A267E130</accession>
<keyword evidence="15" id="KW-1185">Reference proteome</keyword>
<keyword evidence="4" id="KW-0349">Heme</keyword>
<comment type="subcellular location">
    <subcellularLocation>
        <location evidence="1">Membrane</location>
        <topology evidence="1">Multi-pass membrane protein</topology>
    </subcellularLocation>
</comment>
<evidence type="ECO:0000256" key="8">
    <source>
        <dbReference type="ARBA" id="ARBA00023002"/>
    </source>
</evidence>
<protein>
    <recommendedName>
        <fullName evidence="13">Cytochrome b5 heme-binding domain-containing protein</fullName>
    </recommendedName>
</protein>
<dbReference type="GO" id="GO:0046872">
    <property type="term" value="F:metal ion binding"/>
    <property type="evidence" value="ECO:0007669"/>
    <property type="project" value="UniProtKB-KW"/>
</dbReference>
<dbReference type="OrthoDB" id="260519at2759"/>
<evidence type="ECO:0000313" key="15">
    <source>
        <dbReference type="Proteomes" id="UP000215902"/>
    </source>
</evidence>
<dbReference type="PIRSF" id="PIRSF015921">
    <property type="entry name" value="FA_sphinglp_des"/>
    <property type="match status" value="1"/>
</dbReference>
<dbReference type="Pfam" id="PF00487">
    <property type="entry name" value="FA_desaturase"/>
    <property type="match status" value="1"/>
</dbReference>
<feature type="domain" description="Cytochrome b5 heme-binding" evidence="13">
    <location>
        <begin position="8"/>
        <end position="84"/>
    </location>
</feature>
<dbReference type="AlphaFoldDB" id="A0A267E130"/>
<dbReference type="GO" id="GO:0006629">
    <property type="term" value="P:lipid metabolic process"/>
    <property type="evidence" value="ECO:0007669"/>
    <property type="project" value="UniProtKB-KW"/>
</dbReference>
<feature type="transmembrane region" description="Helical" evidence="12">
    <location>
        <begin position="313"/>
        <end position="330"/>
    </location>
</feature>
<dbReference type="CDD" id="cd03506">
    <property type="entry name" value="Delta6-FADS-like"/>
    <property type="match status" value="1"/>
</dbReference>
<name>A0A267E130_9PLAT</name>
<dbReference type="Gene3D" id="3.10.120.10">
    <property type="entry name" value="Cytochrome b5-like heme/steroid binding domain"/>
    <property type="match status" value="1"/>
</dbReference>
<dbReference type="Proteomes" id="UP000215902">
    <property type="component" value="Unassembled WGS sequence"/>
</dbReference>
<keyword evidence="6" id="KW-0479">Metal-binding</keyword>
<comment type="pathway">
    <text evidence="2">Lipid metabolism.</text>
</comment>
<evidence type="ECO:0000256" key="10">
    <source>
        <dbReference type="ARBA" id="ARBA00023098"/>
    </source>
</evidence>
<dbReference type="GO" id="GO:0016717">
    <property type="term" value="F:oxidoreductase activity, acting on paired donors, with oxidation of a pair of donors resulting in the reduction of molecular oxygen to two molecules of water"/>
    <property type="evidence" value="ECO:0007669"/>
    <property type="project" value="TreeGrafter"/>
</dbReference>
<evidence type="ECO:0000256" key="12">
    <source>
        <dbReference type="SAM" id="Phobius"/>
    </source>
</evidence>
<dbReference type="PANTHER" id="PTHR19353:SF30">
    <property type="entry name" value="DELTA 8-(E)-SPHINGOLIPID DESATURASE"/>
    <property type="match status" value="1"/>
</dbReference>
<evidence type="ECO:0000256" key="7">
    <source>
        <dbReference type="ARBA" id="ARBA00022989"/>
    </source>
</evidence>